<dbReference type="PATRIC" id="fig|13690.10.peg.1346"/>
<gene>
    <name evidence="1" type="ORF">CP98_01304</name>
</gene>
<dbReference type="SUPFAM" id="SSF82771">
    <property type="entry name" value="GIY-YIG endonuclease"/>
    <property type="match status" value="1"/>
</dbReference>
<dbReference type="Proteomes" id="UP000028534">
    <property type="component" value="Unassembled WGS sequence"/>
</dbReference>
<evidence type="ECO:0008006" key="3">
    <source>
        <dbReference type="Google" id="ProtNLM"/>
    </source>
</evidence>
<evidence type="ECO:0000313" key="1">
    <source>
        <dbReference type="EMBL" id="KEZ20099.1"/>
    </source>
</evidence>
<sequence>MQESERKAAIDAYRERKVACGIYAIRCVPSQQLWVGSAPNLATIQNRLWFTLRLGQEQRATLQQAWTTHGEAAFEFDILEQWDAAEIGHARNRALKAGLNRWADTLGASPI</sequence>
<dbReference type="EMBL" id="JGVR01000005">
    <property type="protein sequence ID" value="KEZ20099.1"/>
    <property type="molecule type" value="Genomic_DNA"/>
</dbReference>
<evidence type="ECO:0000313" key="2">
    <source>
        <dbReference type="Proteomes" id="UP000028534"/>
    </source>
</evidence>
<proteinExistence type="predicted"/>
<organism evidence="1 2">
    <name type="scientific">Sphingobium yanoikuyae</name>
    <name type="common">Sphingomonas yanoikuyae</name>
    <dbReference type="NCBI Taxonomy" id="13690"/>
    <lineage>
        <taxon>Bacteria</taxon>
        <taxon>Pseudomonadati</taxon>
        <taxon>Pseudomonadota</taxon>
        <taxon>Alphaproteobacteria</taxon>
        <taxon>Sphingomonadales</taxon>
        <taxon>Sphingomonadaceae</taxon>
        <taxon>Sphingobium</taxon>
    </lineage>
</organism>
<accession>A0A084EQ57</accession>
<name>A0A084EQ57_SPHYA</name>
<reference evidence="1 2" key="1">
    <citation type="submission" date="2014-03" db="EMBL/GenBank/DDBJ databases">
        <title>Genome sequence of Sphingobium yanoikuyae B1.</title>
        <authorList>
            <person name="Gan H.M."/>
            <person name="Gan H.Y."/>
            <person name="Savka M.A."/>
        </authorList>
    </citation>
    <scope>NUCLEOTIDE SEQUENCE [LARGE SCALE GENOMIC DNA]</scope>
    <source>
        <strain evidence="1 2">B1</strain>
    </source>
</reference>
<dbReference type="AlphaFoldDB" id="A0A084EQ57"/>
<dbReference type="eggNOG" id="ENOG5032ZTB">
    <property type="taxonomic scope" value="Bacteria"/>
</dbReference>
<dbReference type="Gene3D" id="3.40.1440.10">
    <property type="entry name" value="GIY-YIG endonuclease"/>
    <property type="match status" value="1"/>
</dbReference>
<dbReference type="InterPro" id="IPR035901">
    <property type="entry name" value="GIY-YIG_endonuc_sf"/>
</dbReference>
<comment type="caution">
    <text evidence="1">The sequence shown here is derived from an EMBL/GenBank/DDBJ whole genome shotgun (WGS) entry which is preliminary data.</text>
</comment>
<dbReference type="CDD" id="cd10451">
    <property type="entry name" value="GIY-YIG_LuxR_like"/>
    <property type="match status" value="1"/>
</dbReference>
<protein>
    <recommendedName>
        <fullName evidence="3">GIY-YIG nuclease family protein</fullName>
    </recommendedName>
</protein>